<dbReference type="AlphaFoldDB" id="A0A058ZBJ6"/>
<dbReference type="CDD" id="cd06558">
    <property type="entry name" value="crotonase-like"/>
    <property type="match status" value="1"/>
</dbReference>
<dbReference type="SUPFAM" id="SSF52096">
    <property type="entry name" value="ClpP/crotonase"/>
    <property type="match status" value="1"/>
</dbReference>
<keyword evidence="3" id="KW-0378">Hydrolase</keyword>
<evidence type="ECO:0000256" key="1">
    <source>
        <dbReference type="ARBA" id="ARBA00001709"/>
    </source>
</evidence>
<gene>
    <name evidence="5" type="ORF">H696_02239</name>
</gene>
<dbReference type="eggNOG" id="KOG1684">
    <property type="taxonomic scope" value="Eukaryota"/>
</dbReference>
<dbReference type="STRING" id="691883.A0A058ZBJ6"/>
<dbReference type="Pfam" id="PF16113">
    <property type="entry name" value="ECH_2"/>
    <property type="match status" value="1"/>
</dbReference>
<dbReference type="OrthoDB" id="1737613at2759"/>
<dbReference type="InterPro" id="IPR029045">
    <property type="entry name" value="ClpP/crotonase-like_dom_sf"/>
</dbReference>
<comment type="catalytic activity">
    <reaction evidence="1">
        <text>3-hydroxy-2-methylpropanoyl-CoA + H2O = 3-hydroxy-2-methylpropanoate + CoA + H(+)</text>
        <dbReference type="Rhea" id="RHEA:20888"/>
        <dbReference type="ChEBI" id="CHEBI:11805"/>
        <dbReference type="ChEBI" id="CHEBI:15377"/>
        <dbReference type="ChEBI" id="CHEBI:15378"/>
        <dbReference type="ChEBI" id="CHEBI:57287"/>
        <dbReference type="ChEBI" id="CHEBI:57340"/>
        <dbReference type="EC" id="3.1.2.4"/>
    </reaction>
</comment>
<name>A0A058ZBJ6_FONAL</name>
<evidence type="ECO:0000256" key="3">
    <source>
        <dbReference type="ARBA" id="ARBA00022801"/>
    </source>
</evidence>
<dbReference type="GeneID" id="20526964"/>
<dbReference type="NCBIfam" id="NF004127">
    <property type="entry name" value="PRK05617.1"/>
    <property type="match status" value="1"/>
</dbReference>
<dbReference type="RefSeq" id="XP_009494416.1">
    <property type="nucleotide sequence ID" value="XM_009496141.1"/>
</dbReference>
<dbReference type="Gene3D" id="3.90.226.10">
    <property type="entry name" value="2-enoyl-CoA Hydratase, Chain A, domain 1"/>
    <property type="match status" value="1"/>
</dbReference>
<keyword evidence="6" id="KW-1185">Reference proteome</keyword>
<protein>
    <recommendedName>
        <fullName evidence="2">3-hydroxyisobutyryl-CoA hydrolase</fullName>
        <ecNumber evidence="2">3.1.2.4</ecNumber>
    </recommendedName>
</protein>
<feature type="domain" description="Enoyl-CoA hydratase/isomerase" evidence="4">
    <location>
        <begin position="212"/>
        <end position="540"/>
    </location>
</feature>
<accession>A0A058ZBJ6</accession>
<dbReference type="EC" id="3.1.2.4" evidence="2"/>
<proteinExistence type="predicted"/>
<dbReference type="GO" id="GO:0003860">
    <property type="term" value="F:3-hydroxyisobutyryl-CoA hydrolase activity"/>
    <property type="evidence" value="ECO:0007669"/>
    <property type="project" value="UniProtKB-EC"/>
</dbReference>
<evidence type="ECO:0000313" key="6">
    <source>
        <dbReference type="Proteomes" id="UP000030693"/>
    </source>
</evidence>
<evidence type="ECO:0000256" key="2">
    <source>
        <dbReference type="ARBA" id="ARBA00011915"/>
    </source>
</evidence>
<sequence length="1015" mass="110972">MLSRALLASRHQSRPGQTAAIPAALVARSLRLGANADADAPARSFSTKLPDFLAESHNVLAQYDTSGRPISTEEALAAVNAAAAANSSSVDAMQAFLQEASAQRAATPVPGFVKDAGPVGPTWQHWTGKEVSAYSFQEAALSVPLEGMSPQTTLNYKANPGPLAGSSVGYGGRKLVHDGNFRVVSYLESYRGKLSTNLPKDEVVGAEDGRTRHLLLNRPRALNALNSGMVDTINDLLLTWKSEPFPPSSVIIRSTSPRAFCAGGDVRAVVKSIKENTPMFREFFKNEYHANLLLATYPVPVVSFLRGIVMGGGAGISVHGHFRIASESTLFSMPECAIGLFPDVGMSYNLARLDGELGMFLALTGYQLKGADVFWSRIATHYIEEDMHPMVHEFLSSTPRLNADRINYQLNEHATVDIPPFSLAEHMGFINTVFSLETLPEIMGALRVTDTPFAKKILAMMEKNSPLSMAITHRLIRMARDLSIRKCLRLEYRLSQRIALHPKGDFVEGVRAALIDKDQSPKWNFATVEEVTDSIVDGFFVPLDMNVDHSSELDLPHVEGQMRPNFERFALPPASKFSRSVMRSPFTFPAYNTYVSAMYKPKPGLHTHVGNALATNFETDLFGILWPKNTAARELLYDNRRDFYQSVPDGLGNTHAFGNLQAYTRPVVLPESDRLAASAHHRAISQTLLDALYPVAQKLVQRLDMEMPEPVSSSGAGIAVQMYERALERFTRGLATIAPPLSKSDMQTAIERFEFLHRPEDASSSTIGLGGAPPAPLRTTVDLDPKSPGMERNMHAADLLLSLYQVRGLMPRPMANFLVREMNRLTNSSDTWAQYVAELANPPAQAEAIRAALTEAMANGTTGLLDSFPAEDLLHVLANMSLERVKADLATMASPKKGKAAVATSPAVAASQAYLNTLDRVFDSMPEAKQRELAMRVLRLVRAVTDSPPGHQALEPLLCVFRSLPNTGAALSDEDVAAFLRGLYDASPLVVQIIRPPTDLLRVIDEFSGGNIWRS</sequence>
<dbReference type="EMBL" id="KB932203">
    <property type="protein sequence ID" value="KCV71293.1"/>
    <property type="molecule type" value="Genomic_DNA"/>
</dbReference>
<organism evidence="5">
    <name type="scientific">Fonticula alba</name>
    <name type="common">Slime mold</name>
    <dbReference type="NCBI Taxonomy" id="691883"/>
    <lineage>
        <taxon>Eukaryota</taxon>
        <taxon>Rotosphaerida</taxon>
        <taxon>Fonticulaceae</taxon>
        <taxon>Fonticula</taxon>
    </lineage>
</organism>
<dbReference type="Proteomes" id="UP000030693">
    <property type="component" value="Unassembled WGS sequence"/>
</dbReference>
<dbReference type="PANTHER" id="PTHR43176">
    <property type="entry name" value="3-HYDROXYISOBUTYRYL-COA HYDROLASE-RELATED"/>
    <property type="match status" value="1"/>
</dbReference>
<dbReference type="InterPro" id="IPR032259">
    <property type="entry name" value="HIBYL-CoA-H"/>
</dbReference>
<evidence type="ECO:0000259" key="4">
    <source>
        <dbReference type="Pfam" id="PF16113"/>
    </source>
</evidence>
<reference evidence="5" key="1">
    <citation type="submission" date="2013-04" db="EMBL/GenBank/DDBJ databases">
        <title>The Genome Sequence of Fonticula alba ATCC 38817.</title>
        <authorList>
            <consortium name="The Broad Institute Genomics Platform"/>
            <person name="Russ C."/>
            <person name="Cuomo C."/>
            <person name="Burger G."/>
            <person name="Gray M.W."/>
            <person name="Holland P.W.H."/>
            <person name="King N."/>
            <person name="Lang F.B.F."/>
            <person name="Roger A.J."/>
            <person name="Ruiz-Trillo I."/>
            <person name="Brown M."/>
            <person name="Walker B."/>
            <person name="Young S."/>
            <person name="Zeng Q."/>
            <person name="Gargeya S."/>
            <person name="Fitzgerald M."/>
            <person name="Haas B."/>
            <person name="Abouelleil A."/>
            <person name="Allen A.W."/>
            <person name="Alvarado L."/>
            <person name="Arachchi H.M."/>
            <person name="Berlin A.M."/>
            <person name="Chapman S.B."/>
            <person name="Gainer-Dewar J."/>
            <person name="Goldberg J."/>
            <person name="Griggs A."/>
            <person name="Gujja S."/>
            <person name="Hansen M."/>
            <person name="Howarth C."/>
            <person name="Imamovic A."/>
            <person name="Ireland A."/>
            <person name="Larimer J."/>
            <person name="McCowan C."/>
            <person name="Murphy C."/>
            <person name="Pearson M."/>
            <person name="Poon T.W."/>
            <person name="Priest M."/>
            <person name="Roberts A."/>
            <person name="Saif S."/>
            <person name="Shea T."/>
            <person name="Sisk P."/>
            <person name="Sykes S."/>
            <person name="Wortman J."/>
            <person name="Nusbaum C."/>
            <person name="Birren B."/>
        </authorList>
    </citation>
    <scope>NUCLEOTIDE SEQUENCE [LARGE SCALE GENOMIC DNA]</scope>
    <source>
        <strain evidence="5">ATCC 38817</strain>
    </source>
</reference>
<dbReference type="PANTHER" id="PTHR43176:SF3">
    <property type="entry name" value="3-HYDROXYISOBUTYRYL-COA HYDROLASE, MITOCHONDRIAL"/>
    <property type="match status" value="1"/>
</dbReference>
<dbReference type="InterPro" id="IPR045004">
    <property type="entry name" value="ECH_dom"/>
</dbReference>
<dbReference type="GO" id="GO:0006574">
    <property type="term" value="P:L-valine catabolic process"/>
    <property type="evidence" value="ECO:0007669"/>
    <property type="project" value="TreeGrafter"/>
</dbReference>
<evidence type="ECO:0000313" key="5">
    <source>
        <dbReference type="EMBL" id="KCV71293.1"/>
    </source>
</evidence>